<feature type="transmembrane region" description="Helical" evidence="6">
    <location>
        <begin position="342"/>
        <end position="360"/>
    </location>
</feature>
<feature type="transmembrane region" description="Helical" evidence="6">
    <location>
        <begin position="437"/>
        <end position="457"/>
    </location>
</feature>
<evidence type="ECO:0000313" key="9">
    <source>
        <dbReference type="Proteomes" id="UP000053558"/>
    </source>
</evidence>
<evidence type="ECO:0000256" key="2">
    <source>
        <dbReference type="ARBA" id="ARBA00022692"/>
    </source>
</evidence>
<feature type="transmembrane region" description="Helical" evidence="6">
    <location>
        <begin position="192"/>
        <end position="211"/>
    </location>
</feature>
<dbReference type="RefSeq" id="XP_007763237.1">
    <property type="nucleotide sequence ID" value="XM_007765047.1"/>
</dbReference>
<dbReference type="OMA" id="YAWIASA"/>
<organism evidence="8 9">
    <name type="scientific">Coniophora puteana (strain RWD-64-598)</name>
    <name type="common">Brown rot fungus</name>
    <dbReference type="NCBI Taxonomy" id="741705"/>
    <lineage>
        <taxon>Eukaryota</taxon>
        <taxon>Fungi</taxon>
        <taxon>Dikarya</taxon>
        <taxon>Basidiomycota</taxon>
        <taxon>Agaricomycotina</taxon>
        <taxon>Agaricomycetes</taxon>
        <taxon>Agaricomycetidae</taxon>
        <taxon>Boletales</taxon>
        <taxon>Coniophorineae</taxon>
        <taxon>Coniophoraceae</taxon>
        <taxon>Coniophora</taxon>
    </lineage>
</organism>
<dbReference type="AlphaFoldDB" id="A0A5M3N4X2"/>
<comment type="subcellular location">
    <subcellularLocation>
        <location evidence="1">Membrane</location>
        <topology evidence="1">Multi-pass membrane protein</topology>
    </subcellularLocation>
</comment>
<dbReference type="EMBL" id="JH711573">
    <property type="protein sequence ID" value="EIW86443.1"/>
    <property type="molecule type" value="Genomic_DNA"/>
</dbReference>
<feature type="transmembrane region" description="Helical" evidence="6">
    <location>
        <begin position="504"/>
        <end position="532"/>
    </location>
</feature>
<dbReference type="OrthoDB" id="2351791at2759"/>
<feature type="domain" description="Major facilitator superfamily (MFS) profile" evidence="7">
    <location>
        <begin position="44"/>
        <end position="491"/>
    </location>
</feature>
<dbReference type="KEGG" id="cput:CONPUDRAFT_86414"/>
<evidence type="ECO:0000256" key="3">
    <source>
        <dbReference type="ARBA" id="ARBA00022989"/>
    </source>
</evidence>
<name>A0A5M3N4X2_CONPW</name>
<keyword evidence="2 6" id="KW-0812">Transmembrane</keyword>
<proteinExistence type="predicted"/>
<evidence type="ECO:0000256" key="1">
    <source>
        <dbReference type="ARBA" id="ARBA00004141"/>
    </source>
</evidence>
<keyword evidence="4 6" id="KW-0472">Membrane</keyword>
<keyword evidence="3 6" id="KW-1133">Transmembrane helix</keyword>
<feature type="transmembrane region" description="Helical" evidence="6">
    <location>
        <begin position="259"/>
        <end position="282"/>
    </location>
</feature>
<protein>
    <submittedName>
        <fullName evidence="8">MFS general substrate transporter</fullName>
    </submittedName>
</protein>
<feature type="transmembrane region" description="Helical" evidence="6">
    <location>
        <begin position="372"/>
        <end position="391"/>
    </location>
</feature>
<dbReference type="InterPro" id="IPR020846">
    <property type="entry name" value="MFS_dom"/>
</dbReference>
<dbReference type="PANTHER" id="PTHR23501:SF102">
    <property type="entry name" value="DRUG TRANSPORTER, PUTATIVE (AFU_ORTHOLOGUE AFUA_3G08530)-RELATED"/>
    <property type="match status" value="1"/>
</dbReference>
<dbReference type="InterPro" id="IPR005829">
    <property type="entry name" value="Sugar_transporter_CS"/>
</dbReference>
<reference evidence="9" key="1">
    <citation type="journal article" date="2012" name="Science">
        <title>The Paleozoic origin of enzymatic lignin decomposition reconstructed from 31 fungal genomes.</title>
        <authorList>
            <person name="Floudas D."/>
            <person name="Binder M."/>
            <person name="Riley R."/>
            <person name="Barry K."/>
            <person name="Blanchette R.A."/>
            <person name="Henrissat B."/>
            <person name="Martinez A.T."/>
            <person name="Otillar R."/>
            <person name="Spatafora J.W."/>
            <person name="Yadav J.S."/>
            <person name="Aerts A."/>
            <person name="Benoit I."/>
            <person name="Boyd A."/>
            <person name="Carlson A."/>
            <person name="Copeland A."/>
            <person name="Coutinho P.M."/>
            <person name="de Vries R.P."/>
            <person name="Ferreira P."/>
            <person name="Findley K."/>
            <person name="Foster B."/>
            <person name="Gaskell J."/>
            <person name="Glotzer D."/>
            <person name="Gorecki P."/>
            <person name="Heitman J."/>
            <person name="Hesse C."/>
            <person name="Hori C."/>
            <person name="Igarashi K."/>
            <person name="Jurgens J.A."/>
            <person name="Kallen N."/>
            <person name="Kersten P."/>
            <person name="Kohler A."/>
            <person name="Kuees U."/>
            <person name="Kumar T.K.A."/>
            <person name="Kuo A."/>
            <person name="LaButti K."/>
            <person name="Larrondo L.F."/>
            <person name="Lindquist E."/>
            <person name="Ling A."/>
            <person name="Lombard V."/>
            <person name="Lucas S."/>
            <person name="Lundell T."/>
            <person name="Martin R."/>
            <person name="McLaughlin D.J."/>
            <person name="Morgenstern I."/>
            <person name="Morin E."/>
            <person name="Murat C."/>
            <person name="Nagy L.G."/>
            <person name="Nolan M."/>
            <person name="Ohm R.A."/>
            <person name="Patyshakuliyeva A."/>
            <person name="Rokas A."/>
            <person name="Ruiz-Duenas F.J."/>
            <person name="Sabat G."/>
            <person name="Salamov A."/>
            <person name="Samejima M."/>
            <person name="Schmutz J."/>
            <person name="Slot J.C."/>
            <person name="St John F."/>
            <person name="Stenlid J."/>
            <person name="Sun H."/>
            <person name="Sun S."/>
            <person name="Syed K."/>
            <person name="Tsang A."/>
            <person name="Wiebenga A."/>
            <person name="Young D."/>
            <person name="Pisabarro A."/>
            <person name="Eastwood D.C."/>
            <person name="Martin F."/>
            <person name="Cullen D."/>
            <person name="Grigoriev I.V."/>
            <person name="Hibbett D.S."/>
        </authorList>
    </citation>
    <scope>NUCLEOTIDE SEQUENCE [LARGE SCALE GENOMIC DNA]</scope>
    <source>
        <strain evidence="9">RWD-64-598 SS2</strain>
    </source>
</reference>
<feature type="transmembrane region" description="Helical" evidence="6">
    <location>
        <begin position="109"/>
        <end position="129"/>
    </location>
</feature>
<evidence type="ECO:0000256" key="5">
    <source>
        <dbReference type="SAM" id="MobiDB-lite"/>
    </source>
</evidence>
<dbReference type="InterPro" id="IPR011701">
    <property type="entry name" value="MFS"/>
</dbReference>
<sequence length="572" mass="61200">MAKERPNPTESGVKRLSESDYAVSSTCTSRVPSLESQETFRLTHAPRAALTLFLATTDSTIVSTSLPTISAEFNATQSEYTWVGIAYMLTQTAFQPLYGRLSDLVGRKIVLFSSMFIFALGSLLCGAAKSMMGLILARALAGVGGGGIVSSVWVITAELVEPKRRSNWSQALSVTWSCSAVAGPILGGLFSIFLNLPVCFAAFVVLLITLHNVPLSCARDASWRSFAQKFDFVGLFLFMAGTSCIVLGCNFAMSYGWYAPITIVLTVMGPIILITGGIYEAYTKRDALFPPAAFRSLIVGTILTITFLHQFVFNAGTFYLALYFQVVNGASPLQAGIQMLPYSLGSSVASMPAAWFMSKWQERKGHTGGQNIIIGMGLLIATTGFGLMVILNERSSQALQSIFPLIAGIGVGMLFHAPYQIFTRALGPSELATGTSAFFLTRFTGATVGLSVAGMVFDDQLGHNLPSSYASLASSSSVEKLVSSIGSPSVRSKVLGGISGAISAIWIVCTPCLGVALIALYLTTILKLAFFIKRLPIEDLRESETKEPEKSLSVGSIHPEREGESPTNTIRS</sequence>
<feature type="transmembrane region" description="Helical" evidence="6">
    <location>
        <begin position="135"/>
        <end position="156"/>
    </location>
</feature>
<feature type="transmembrane region" description="Helical" evidence="6">
    <location>
        <begin position="397"/>
        <end position="417"/>
    </location>
</feature>
<accession>A0A5M3N4X2</accession>
<dbReference type="SUPFAM" id="SSF103473">
    <property type="entry name" value="MFS general substrate transporter"/>
    <property type="match status" value="1"/>
</dbReference>
<dbReference type="Gene3D" id="1.20.1250.20">
    <property type="entry name" value="MFS general substrate transporter like domains"/>
    <property type="match status" value="1"/>
</dbReference>
<dbReference type="GeneID" id="19211110"/>
<dbReference type="Gene3D" id="1.20.1720.10">
    <property type="entry name" value="Multidrug resistance protein D"/>
    <property type="match status" value="1"/>
</dbReference>
<dbReference type="GO" id="GO:0005886">
    <property type="term" value="C:plasma membrane"/>
    <property type="evidence" value="ECO:0007669"/>
    <property type="project" value="TreeGrafter"/>
</dbReference>
<evidence type="ECO:0000313" key="8">
    <source>
        <dbReference type="EMBL" id="EIW86443.1"/>
    </source>
</evidence>
<dbReference type="GO" id="GO:0022857">
    <property type="term" value="F:transmembrane transporter activity"/>
    <property type="evidence" value="ECO:0007669"/>
    <property type="project" value="InterPro"/>
</dbReference>
<feature type="region of interest" description="Disordered" evidence="5">
    <location>
        <begin position="542"/>
        <end position="572"/>
    </location>
</feature>
<dbReference type="PROSITE" id="PS00217">
    <property type="entry name" value="SUGAR_TRANSPORT_2"/>
    <property type="match status" value="1"/>
</dbReference>
<comment type="caution">
    <text evidence="8">The sequence shown here is derived from an EMBL/GenBank/DDBJ whole genome shotgun (WGS) entry which is preliminary data.</text>
</comment>
<dbReference type="Pfam" id="PF07690">
    <property type="entry name" value="MFS_1"/>
    <property type="match status" value="1"/>
</dbReference>
<dbReference type="InterPro" id="IPR036259">
    <property type="entry name" value="MFS_trans_sf"/>
</dbReference>
<dbReference type="Proteomes" id="UP000053558">
    <property type="component" value="Unassembled WGS sequence"/>
</dbReference>
<gene>
    <name evidence="8" type="ORF">CONPUDRAFT_86414</name>
</gene>
<feature type="transmembrane region" description="Helical" evidence="6">
    <location>
        <begin position="232"/>
        <end position="253"/>
    </location>
</feature>
<dbReference type="PANTHER" id="PTHR23501">
    <property type="entry name" value="MAJOR FACILITATOR SUPERFAMILY"/>
    <property type="match status" value="1"/>
</dbReference>
<dbReference type="PROSITE" id="PS50850">
    <property type="entry name" value="MFS"/>
    <property type="match status" value="1"/>
</dbReference>
<keyword evidence="9" id="KW-1185">Reference proteome</keyword>
<feature type="transmembrane region" description="Helical" evidence="6">
    <location>
        <begin position="294"/>
        <end position="322"/>
    </location>
</feature>
<evidence type="ECO:0000256" key="4">
    <source>
        <dbReference type="ARBA" id="ARBA00023136"/>
    </source>
</evidence>
<evidence type="ECO:0000256" key="6">
    <source>
        <dbReference type="SAM" id="Phobius"/>
    </source>
</evidence>
<evidence type="ECO:0000259" key="7">
    <source>
        <dbReference type="PROSITE" id="PS50850"/>
    </source>
</evidence>